<dbReference type="KEGG" id="xla:108701731"/>
<dbReference type="Gene3D" id="3.30.1330.90">
    <property type="entry name" value="D-3-phosphoglycerate dehydrogenase, domain 3"/>
    <property type="match status" value="1"/>
</dbReference>
<dbReference type="InterPro" id="IPR029009">
    <property type="entry name" value="ASB_dom_sf"/>
</dbReference>
<evidence type="ECO:0000256" key="2">
    <source>
        <dbReference type="ARBA" id="ARBA00011881"/>
    </source>
</evidence>
<dbReference type="SUPFAM" id="SSF51735">
    <property type="entry name" value="NAD(P)-binding Rossmann-fold domains"/>
    <property type="match status" value="1"/>
</dbReference>
<proteinExistence type="inferred from homology"/>
<dbReference type="AGR" id="Xenbase:XB-GENE-17330118"/>
<dbReference type="InterPro" id="IPR006140">
    <property type="entry name" value="D-isomer_DH_NAD-bd"/>
</dbReference>
<comment type="similarity">
    <text evidence="1">Belongs to the D-isomer specific 2-hydroxyacid dehydrogenase family.</text>
</comment>
<dbReference type="InterPro" id="IPR029752">
    <property type="entry name" value="D-isomer_DH_CS1"/>
</dbReference>
<dbReference type="Pfam" id="PF02826">
    <property type="entry name" value="2-Hacid_dh_C"/>
    <property type="match status" value="1"/>
</dbReference>
<keyword evidence="3" id="KW-0597">Phosphoprotein</keyword>
<dbReference type="FunFam" id="3.30.1330.90:FF:000005">
    <property type="entry name" value="D-3-phosphoglycerate dehydrogenase"/>
    <property type="match status" value="1"/>
</dbReference>
<dbReference type="GeneID" id="108701731"/>
<keyword evidence="10" id="KW-1185">Reference proteome</keyword>
<dbReference type="Pfam" id="PF00389">
    <property type="entry name" value="2-Hacid_dh"/>
    <property type="match status" value="1"/>
</dbReference>
<evidence type="ECO:0000313" key="11">
    <source>
        <dbReference type="RefSeq" id="XP_018092234.1"/>
    </source>
</evidence>
<dbReference type="FunFam" id="3.40.50.720:FF:000021">
    <property type="entry name" value="D-3-phosphoglycerate dehydrogenase"/>
    <property type="match status" value="1"/>
</dbReference>
<dbReference type="CTD" id="108701731"/>
<gene>
    <name evidence="11 12" type="primary">phgdh.L</name>
</gene>
<dbReference type="SUPFAM" id="SSF143548">
    <property type="entry name" value="Serine metabolism enzymes domain"/>
    <property type="match status" value="1"/>
</dbReference>
<dbReference type="OrthoDB" id="1621027at2759"/>
<accession>A0A1L8EZ13</accession>
<dbReference type="PANTHER" id="PTHR42938:SF22">
    <property type="entry name" value="D-3-PHOSPHOGLYCERATE DEHYDROGENASE"/>
    <property type="match status" value="1"/>
</dbReference>
<dbReference type="STRING" id="8355.A0A1L8EZ13"/>
<evidence type="ECO:0000259" key="8">
    <source>
        <dbReference type="Pfam" id="PF02826"/>
    </source>
</evidence>
<dbReference type="PANTHER" id="PTHR42938">
    <property type="entry name" value="FORMATE DEHYDROGENASE 1"/>
    <property type="match status" value="1"/>
</dbReference>
<feature type="domain" description="D-isomer specific 2-hydroxyacid dehydrogenase catalytic" evidence="7">
    <location>
        <begin position="56"/>
        <end position="346"/>
    </location>
</feature>
<dbReference type="GO" id="GO:0051287">
    <property type="term" value="F:NAD binding"/>
    <property type="evidence" value="ECO:0007669"/>
    <property type="project" value="InterPro"/>
</dbReference>
<evidence type="ECO:0000256" key="1">
    <source>
        <dbReference type="ARBA" id="ARBA00005854"/>
    </source>
</evidence>
<evidence type="ECO:0000256" key="6">
    <source>
        <dbReference type="ARBA" id="ARBA00023027"/>
    </source>
</evidence>
<sequence>MPMLYAFKMCFLVRNPKMSTYFEVTGSNMLDEQHVSCEPLVGDHCSRLFILQIFSKETHYTPSLVHSSLFRMFSEDYDGLIVRSATKVTAEVLTAGSRLKLVGRAGTGVDNVDVECATKNGIIVMNTPTGNSISAAELTCGLILSLSRQIPQAAESMRAGKWDRKKFMGSELYGKTLGILGLGRIGKEVAIRMQSFQMQTIGYDPIIPPEVTSQFGVQQFPLEEIWKQCDYITVHTPLLPSTTGLINDTAFAKCKRGVKVINCARGGIIDEAALLRALQSGQCGGDGLDVFVEEPPKDRALVEHPLVISLPHLGASTEEAQNRCGEEIAQQIVDLVKDRALVGAVNAPALFKAFSPETKPWIQLGETMGNLLQTMLPSINGIVQVTTSGDLLKDAGSFLCSAVTVGLLRRNKEKINLVNGSLFAKSSGIKVSSQHSTGAGETRLEVSAGGIQLVGGLNDSIPCLLKIGTSEFRSPVTLRGTLILWEGSAPIVKLTEALSEAGSQLEMLHVSNGHSVAGISSSLSDLSLLAPCIQITL</sequence>
<dbReference type="InterPro" id="IPR045626">
    <property type="entry name" value="PGDH_ASB_dom"/>
</dbReference>
<dbReference type="RefSeq" id="XP_018092234.1">
    <property type="nucleotide sequence ID" value="XM_018236745.2"/>
</dbReference>
<comment type="subunit">
    <text evidence="2">Homotetramer.</text>
</comment>
<evidence type="ECO:0000259" key="7">
    <source>
        <dbReference type="Pfam" id="PF00389"/>
    </source>
</evidence>
<keyword evidence="4" id="KW-0007">Acetylation</keyword>
<dbReference type="SUPFAM" id="SSF52283">
    <property type="entry name" value="Formate/glycerate dehydrogenase catalytic domain-like"/>
    <property type="match status" value="1"/>
</dbReference>
<name>A0A1L8EZ13_XENLA</name>
<dbReference type="InterPro" id="IPR006139">
    <property type="entry name" value="D-isomer_2_OHA_DH_cat_dom"/>
</dbReference>
<protein>
    <submittedName>
        <fullName evidence="11">D-3-phosphoglycerate dehydrogenase isoform X1</fullName>
    </submittedName>
</protein>
<dbReference type="GO" id="GO:0004617">
    <property type="term" value="F:phosphoglycerate dehydrogenase activity"/>
    <property type="evidence" value="ECO:0000318"/>
    <property type="project" value="GO_Central"/>
</dbReference>
<evidence type="ECO:0000256" key="3">
    <source>
        <dbReference type="ARBA" id="ARBA00022553"/>
    </source>
</evidence>
<dbReference type="Proteomes" id="UP000186698">
    <property type="component" value="Chromosome 9_10L"/>
</dbReference>
<dbReference type="Pfam" id="PF19304">
    <property type="entry name" value="PGDH_inter"/>
    <property type="match status" value="1"/>
</dbReference>
<evidence type="ECO:0000256" key="4">
    <source>
        <dbReference type="ARBA" id="ARBA00022990"/>
    </source>
</evidence>
<keyword evidence="5" id="KW-0560">Oxidoreductase</keyword>
<dbReference type="OMA" id="ATSKMMN"/>
<evidence type="ECO:0000259" key="9">
    <source>
        <dbReference type="Pfam" id="PF19304"/>
    </source>
</evidence>
<dbReference type="Gene3D" id="3.40.50.720">
    <property type="entry name" value="NAD(P)-binding Rossmann-like Domain"/>
    <property type="match status" value="2"/>
</dbReference>
<evidence type="ECO:0000256" key="5">
    <source>
        <dbReference type="ARBA" id="ARBA00023002"/>
    </source>
</evidence>
<dbReference type="Bgee" id="108701731">
    <property type="expression patterns" value="Expressed in internal ear and 9 other cell types or tissues"/>
</dbReference>
<dbReference type="Xenbase" id="XB-GENE-17330118">
    <property type="gene designation" value="phgdh.L"/>
</dbReference>
<dbReference type="PaxDb" id="8355-A0A1L8EZ13"/>
<feature type="domain" description="D-isomer specific 2-hydroxyacid dehydrogenase NAD-binding" evidence="8">
    <location>
        <begin position="141"/>
        <end position="314"/>
    </location>
</feature>
<evidence type="ECO:0000313" key="10">
    <source>
        <dbReference type="Proteomes" id="UP000186698"/>
    </source>
</evidence>
<feature type="domain" description="D-3-phosphoglycerate dehydrogenase ASB" evidence="9">
    <location>
        <begin position="359"/>
        <end position="438"/>
    </location>
</feature>
<dbReference type="AlphaFoldDB" id="A0A1L8EZ13"/>
<organism evidence="10 11">
    <name type="scientific">Xenopus laevis</name>
    <name type="common">African clawed frog</name>
    <dbReference type="NCBI Taxonomy" id="8355"/>
    <lineage>
        <taxon>Eukaryota</taxon>
        <taxon>Metazoa</taxon>
        <taxon>Chordata</taxon>
        <taxon>Craniata</taxon>
        <taxon>Vertebrata</taxon>
        <taxon>Euteleostomi</taxon>
        <taxon>Amphibia</taxon>
        <taxon>Batrachia</taxon>
        <taxon>Anura</taxon>
        <taxon>Pipoidea</taxon>
        <taxon>Pipidae</taxon>
        <taxon>Xenopodinae</taxon>
        <taxon>Xenopus</taxon>
        <taxon>Xenopus</taxon>
    </lineage>
</organism>
<keyword evidence="6" id="KW-0520">NAD</keyword>
<dbReference type="CDD" id="cd12173">
    <property type="entry name" value="PGDH_4"/>
    <property type="match status" value="1"/>
</dbReference>
<dbReference type="PROSITE" id="PS00065">
    <property type="entry name" value="D_2_HYDROXYACID_DH_1"/>
    <property type="match status" value="1"/>
</dbReference>
<reference evidence="11" key="1">
    <citation type="submission" date="2025-08" db="UniProtKB">
        <authorList>
            <consortium name="RefSeq"/>
        </authorList>
    </citation>
    <scope>IDENTIFICATION</scope>
    <source>
        <strain evidence="11">J_2021</strain>
        <tissue evidence="11">Erythrocytes</tissue>
    </source>
</reference>
<dbReference type="InterPro" id="IPR036291">
    <property type="entry name" value="NAD(P)-bd_dom_sf"/>
</dbReference>
<evidence type="ECO:0000313" key="12">
    <source>
        <dbReference type="Xenbase" id="XB-GENE-17330118"/>
    </source>
</evidence>